<evidence type="ECO:0000256" key="1">
    <source>
        <dbReference type="ARBA" id="ARBA00007405"/>
    </source>
</evidence>
<keyword evidence="3" id="KW-0237">DNA synthesis</keyword>
<gene>
    <name evidence="7" type="ORF">SAMN04487977_104236</name>
</gene>
<evidence type="ECO:0000256" key="3">
    <source>
        <dbReference type="ARBA" id="ARBA00022634"/>
    </source>
</evidence>
<dbReference type="Proteomes" id="UP000182360">
    <property type="component" value="Unassembled WGS sequence"/>
</dbReference>
<evidence type="ECO:0000313" key="7">
    <source>
        <dbReference type="EMBL" id="SEQ43616.1"/>
    </source>
</evidence>
<dbReference type="STRING" id="163.SAMN04487775_10975"/>
<evidence type="ECO:0000256" key="4">
    <source>
        <dbReference type="ARBA" id="ARBA00022741"/>
    </source>
</evidence>
<keyword evidence="8" id="KW-1185">Reference proteome</keyword>
<organism evidence="7 8">
    <name type="scientific">Treponema bryantii</name>
    <dbReference type="NCBI Taxonomy" id="163"/>
    <lineage>
        <taxon>Bacteria</taxon>
        <taxon>Pseudomonadati</taxon>
        <taxon>Spirochaetota</taxon>
        <taxon>Spirochaetia</taxon>
        <taxon>Spirochaetales</taxon>
        <taxon>Treponemataceae</taxon>
        <taxon>Treponema</taxon>
    </lineage>
</organism>
<evidence type="ECO:0000259" key="6">
    <source>
        <dbReference type="Pfam" id="PF12637"/>
    </source>
</evidence>
<dbReference type="InterPro" id="IPR023806">
    <property type="entry name" value="CHP03905"/>
</dbReference>
<sequence length="80" mass="8431">METTYKTQGVCARSITFTKNDDGTITNISFEGGCNGNLKAISKLCDGMTAEEIVAKLKGNTCGFKSTSCADQLAKAVEQA</sequence>
<comment type="similarity">
    <text evidence="1">Belongs to the ribonucleoside diphosphate reductase class-2 family.</text>
</comment>
<evidence type="ECO:0000256" key="2">
    <source>
        <dbReference type="ARBA" id="ARBA00012274"/>
    </source>
</evidence>
<dbReference type="Pfam" id="PF12637">
    <property type="entry name" value="TSCPD"/>
    <property type="match status" value="1"/>
</dbReference>
<evidence type="ECO:0000256" key="5">
    <source>
        <dbReference type="ARBA" id="ARBA00047754"/>
    </source>
</evidence>
<dbReference type="RefSeq" id="WP_074643277.1">
    <property type="nucleotide sequence ID" value="NZ_AP025286.1"/>
</dbReference>
<dbReference type="OrthoDB" id="9801525at2"/>
<dbReference type="GO" id="GO:0004748">
    <property type="term" value="F:ribonucleoside-diphosphate reductase activity, thioredoxin disulfide as acceptor"/>
    <property type="evidence" value="ECO:0007669"/>
    <property type="project" value="UniProtKB-EC"/>
</dbReference>
<dbReference type="EC" id="1.17.4.1" evidence="2"/>
<comment type="catalytic activity">
    <reaction evidence="5">
        <text>a 2'-deoxyribonucleoside 5'-diphosphate + [thioredoxin]-disulfide + H2O = a ribonucleoside 5'-diphosphate + [thioredoxin]-dithiol</text>
        <dbReference type="Rhea" id="RHEA:23252"/>
        <dbReference type="Rhea" id="RHEA-COMP:10698"/>
        <dbReference type="Rhea" id="RHEA-COMP:10700"/>
        <dbReference type="ChEBI" id="CHEBI:15377"/>
        <dbReference type="ChEBI" id="CHEBI:29950"/>
        <dbReference type="ChEBI" id="CHEBI:50058"/>
        <dbReference type="ChEBI" id="CHEBI:57930"/>
        <dbReference type="ChEBI" id="CHEBI:73316"/>
        <dbReference type="EC" id="1.17.4.1"/>
    </reaction>
</comment>
<evidence type="ECO:0000313" key="8">
    <source>
        <dbReference type="Proteomes" id="UP000182360"/>
    </source>
</evidence>
<dbReference type="AlphaFoldDB" id="A0A1H9G0E5"/>
<feature type="domain" description="TSCPD" evidence="6">
    <location>
        <begin position="4"/>
        <end position="80"/>
    </location>
</feature>
<accession>A0A1H9G0E5</accession>
<name>A0A1H9G0E5_9SPIR</name>
<reference evidence="7 8" key="1">
    <citation type="submission" date="2016-10" db="EMBL/GenBank/DDBJ databases">
        <authorList>
            <person name="de Groot N.N."/>
        </authorList>
    </citation>
    <scope>NUCLEOTIDE SEQUENCE [LARGE SCALE GENOMIC DNA]</scope>
    <source>
        <strain evidence="7 8">B25</strain>
    </source>
</reference>
<proteinExistence type="inferred from homology"/>
<dbReference type="NCBIfam" id="TIGR03905">
    <property type="entry name" value="TIGR03905_4_Cys"/>
    <property type="match status" value="1"/>
</dbReference>
<dbReference type="InterPro" id="IPR024434">
    <property type="entry name" value="TSCPD_dom"/>
</dbReference>
<keyword evidence="4" id="KW-0547">Nucleotide-binding</keyword>
<protein>
    <recommendedName>
        <fullName evidence="2">ribonucleoside-diphosphate reductase</fullName>
        <ecNumber evidence="2">1.17.4.1</ecNumber>
    </recommendedName>
</protein>
<dbReference type="EMBL" id="FOFU01000004">
    <property type="protein sequence ID" value="SEQ43616.1"/>
    <property type="molecule type" value="Genomic_DNA"/>
</dbReference>
<dbReference type="GO" id="GO:0000166">
    <property type="term" value="F:nucleotide binding"/>
    <property type="evidence" value="ECO:0007669"/>
    <property type="project" value="UniProtKB-KW"/>
</dbReference>
<dbReference type="GO" id="GO:0071897">
    <property type="term" value="P:DNA biosynthetic process"/>
    <property type="evidence" value="ECO:0007669"/>
    <property type="project" value="UniProtKB-KW"/>
</dbReference>